<dbReference type="GO" id="GO:0004803">
    <property type="term" value="F:transposase activity"/>
    <property type="evidence" value="ECO:0007669"/>
    <property type="project" value="TreeGrafter"/>
</dbReference>
<dbReference type="SUPFAM" id="SSF53098">
    <property type="entry name" value="Ribonuclease H-like"/>
    <property type="match status" value="1"/>
</dbReference>
<keyword evidence="1" id="KW-0233">DNA recombination</keyword>
<dbReference type="Gene3D" id="1.10.10.10">
    <property type="entry name" value="Winged helix-like DNA-binding domain superfamily/Winged helix DNA-binding domain"/>
    <property type="match status" value="1"/>
</dbReference>
<dbReference type="Proteomes" id="UP000033358">
    <property type="component" value="Unassembled WGS sequence"/>
</dbReference>
<organism evidence="3 4">
    <name type="scientific">Candidatus Arcanibacter lacustris</name>
    <dbReference type="NCBI Taxonomy" id="1607817"/>
    <lineage>
        <taxon>Bacteria</taxon>
        <taxon>Pseudomonadati</taxon>
        <taxon>Pseudomonadota</taxon>
        <taxon>Alphaproteobacteria</taxon>
        <taxon>Rickettsiales</taxon>
        <taxon>Candidatus Arcanibacter</taxon>
    </lineage>
</organism>
<dbReference type="GO" id="GO:0003676">
    <property type="term" value="F:nucleic acid binding"/>
    <property type="evidence" value="ECO:0007669"/>
    <property type="project" value="InterPro"/>
</dbReference>
<dbReference type="InterPro" id="IPR036397">
    <property type="entry name" value="RNaseH_sf"/>
</dbReference>
<name>A0A0F5MPM4_9RICK</name>
<dbReference type="NCBIfam" id="NF033563">
    <property type="entry name" value="transpos_IS30"/>
    <property type="match status" value="1"/>
</dbReference>
<evidence type="ECO:0000313" key="3">
    <source>
        <dbReference type="EMBL" id="KKB96524.1"/>
    </source>
</evidence>
<reference evidence="3 4" key="1">
    <citation type="submission" date="2015-02" db="EMBL/GenBank/DDBJ databases">
        <title>Single cell genomics of a rare environmental alphaproteobacterium provides unique insights into Rickettsiaceae evolution.</title>
        <authorList>
            <person name="Martijn J."/>
            <person name="Schulz F."/>
            <person name="Zaremba-Niedzwiedzka K."/>
            <person name="Viklund J."/>
            <person name="Stepanauskas R."/>
            <person name="Andersson S.G.E."/>
            <person name="Horn M."/>
            <person name="Guy L."/>
            <person name="Ettema T.J.G."/>
        </authorList>
    </citation>
    <scope>NUCLEOTIDE SEQUENCE [LARGE SCALE GENOMIC DNA]</scope>
    <source>
        <strain evidence="3 4">SCGC AAA041-L04</strain>
    </source>
</reference>
<feature type="domain" description="Integrase catalytic" evidence="2">
    <location>
        <begin position="157"/>
        <end position="315"/>
    </location>
</feature>
<proteinExistence type="predicted"/>
<dbReference type="PANTHER" id="PTHR10948:SF23">
    <property type="entry name" value="TRANSPOSASE INSI FOR INSERTION SEQUENCE ELEMENT IS30A-RELATED"/>
    <property type="match status" value="1"/>
</dbReference>
<dbReference type="PROSITE" id="PS50994">
    <property type="entry name" value="INTEGRASE"/>
    <property type="match status" value="1"/>
</dbReference>
<accession>A0A0F5MPM4</accession>
<dbReference type="GO" id="GO:0005829">
    <property type="term" value="C:cytosol"/>
    <property type="evidence" value="ECO:0007669"/>
    <property type="project" value="TreeGrafter"/>
</dbReference>
<dbReference type="InterPro" id="IPR051917">
    <property type="entry name" value="Transposase-Integrase"/>
</dbReference>
<dbReference type="EMBL" id="JYHA01000062">
    <property type="protein sequence ID" value="KKB96524.1"/>
    <property type="molecule type" value="Genomic_DNA"/>
</dbReference>
<dbReference type="GO" id="GO:0015074">
    <property type="term" value="P:DNA integration"/>
    <property type="evidence" value="ECO:0007669"/>
    <property type="project" value="InterPro"/>
</dbReference>
<dbReference type="InterPro" id="IPR001584">
    <property type="entry name" value="Integrase_cat-core"/>
</dbReference>
<dbReference type="InterPro" id="IPR025246">
    <property type="entry name" value="IS30-like_HTH"/>
</dbReference>
<dbReference type="PATRIC" id="fig|1607817.3.peg.383"/>
<protein>
    <recommendedName>
        <fullName evidence="2">Integrase catalytic domain-containing protein</fullName>
    </recommendedName>
</protein>
<keyword evidence="4" id="KW-1185">Reference proteome</keyword>
<dbReference type="InterPro" id="IPR036388">
    <property type="entry name" value="WH-like_DNA-bd_sf"/>
</dbReference>
<dbReference type="GO" id="GO:0006310">
    <property type="term" value="P:DNA recombination"/>
    <property type="evidence" value="ECO:0007669"/>
    <property type="project" value="UniProtKB-KW"/>
</dbReference>
<dbReference type="InterPro" id="IPR053392">
    <property type="entry name" value="Transposase_IS30-like"/>
</dbReference>
<dbReference type="PANTHER" id="PTHR10948">
    <property type="entry name" value="TRANSPOSASE"/>
    <property type="match status" value="1"/>
</dbReference>
<dbReference type="Pfam" id="PF13936">
    <property type="entry name" value="HTH_38"/>
    <property type="match status" value="1"/>
</dbReference>
<evidence type="ECO:0000313" key="4">
    <source>
        <dbReference type="Proteomes" id="UP000033358"/>
    </source>
</evidence>
<gene>
    <name evidence="3" type="ORF">SZ25_00386</name>
</gene>
<dbReference type="InterPro" id="IPR012337">
    <property type="entry name" value="RNaseH-like_sf"/>
</dbReference>
<dbReference type="AlphaFoldDB" id="A0A0F5MPM4"/>
<evidence type="ECO:0000259" key="2">
    <source>
        <dbReference type="PROSITE" id="PS50994"/>
    </source>
</evidence>
<evidence type="ECO:0000256" key="1">
    <source>
        <dbReference type="ARBA" id="ARBA00023172"/>
    </source>
</evidence>
<comment type="caution">
    <text evidence="3">The sequence shown here is derived from an EMBL/GenBank/DDBJ whole genome shotgun (WGS) entry which is preliminary data.</text>
</comment>
<dbReference type="Gene3D" id="3.30.420.10">
    <property type="entry name" value="Ribonuclease H-like superfamily/Ribonuclease H"/>
    <property type="match status" value="1"/>
</dbReference>
<dbReference type="GO" id="GO:0032196">
    <property type="term" value="P:transposition"/>
    <property type="evidence" value="ECO:0007669"/>
    <property type="project" value="TreeGrafter"/>
</dbReference>
<sequence length="318" mass="36676">MQYYNRLSLEERENINHCLKSGMNITQISKYLNRSKSTISREIKRGTINNNYCPIYSEERFVSGLSRNKSLFIDNKLRDYVVDKIVNSRWSPSAISGRIRAFPDLKLKASYETIYKFVFSEEGISLNLPSYLKRKKKFRGFNHRKSKRNTIIDLKSITTRPEYINNRSEFGHFEADLLIISGAKGTNIISIIERKSRWSKLIYNQSKGSNAVIGKINASLGILAEQFKSITFDRGKEFARHYELPAKTFFCNPHSPWQKGAIENLNGRIRSLMPKNSSVRGVSTSHIDWIENIINNTPLRVLGYLTPLEALNKNIALR</sequence>